<evidence type="ECO:0000256" key="5">
    <source>
        <dbReference type="ARBA" id="ARBA00038035"/>
    </source>
</evidence>
<dbReference type="InterPro" id="IPR017441">
    <property type="entry name" value="Protein_kinase_ATP_BS"/>
</dbReference>
<feature type="region of interest" description="Disordered" evidence="8">
    <location>
        <begin position="1"/>
        <end position="66"/>
    </location>
</feature>
<dbReference type="PROSITE" id="PS50011">
    <property type="entry name" value="PROTEIN_KINASE_DOM"/>
    <property type="match status" value="1"/>
</dbReference>
<gene>
    <name evidence="10" type="ORF">DFP72DRAFT_883328</name>
</gene>
<dbReference type="GO" id="GO:0005524">
    <property type="term" value="F:ATP binding"/>
    <property type="evidence" value="ECO:0007669"/>
    <property type="project" value="UniProtKB-UniRule"/>
</dbReference>
<keyword evidence="3 10" id="KW-0418">Kinase</keyword>
<reference evidence="10 11" key="1">
    <citation type="submission" date="2020-07" db="EMBL/GenBank/DDBJ databases">
        <title>Comparative genomics of pyrophilous fungi reveals a link between fire events and developmental genes.</title>
        <authorList>
            <consortium name="DOE Joint Genome Institute"/>
            <person name="Steindorff A.S."/>
            <person name="Carver A."/>
            <person name="Calhoun S."/>
            <person name="Stillman K."/>
            <person name="Liu H."/>
            <person name="Lipzen A."/>
            <person name="Pangilinan J."/>
            <person name="Labutti K."/>
            <person name="Bruns T.D."/>
            <person name="Grigoriev I.V."/>
        </authorList>
    </citation>
    <scope>NUCLEOTIDE SEQUENCE [LARGE SCALE GENOMIC DNA]</scope>
    <source>
        <strain evidence="10 11">CBS 144469</strain>
    </source>
</reference>
<comment type="similarity">
    <text evidence="5">Belongs to the protein kinase superfamily. STE Ser/Thr protein kinase family. MAP kinase kinase subfamily.</text>
</comment>
<feature type="region of interest" description="Disordered" evidence="8">
    <location>
        <begin position="140"/>
        <end position="162"/>
    </location>
</feature>
<dbReference type="PROSITE" id="PS00107">
    <property type="entry name" value="PROTEIN_KINASE_ATP"/>
    <property type="match status" value="1"/>
</dbReference>
<dbReference type="EMBL" id="JACGCI010000013">
    <property type="protein sequence ID" value="KAF6760137.1"/>
    <property type="molecule type" value="Genomic_DNA"/>
</dbReference>
<keyword evidence="4 7" id="KW-0067">ATP-binding</keyword>
<organism evidence="10 11">
    <name type="scientific">Ephemerocybe angulata</name>
    <dbReference type="NCBI Taxonomy" id="980116"/>
    <lineage>
        <taxon>Eukaryota</taxon>
        <taxon>Fungi</taxon>
        <taxon>Dikarya</taxon>
        <taxon>Basidiomycota</taxon>
        <taxon>Agaricomycotina</taxon>
        <taxon>Agaricomycetes</taxon>
        <taxon>Agaricomycetidae</taxon>
        <taxon>Agaricales</taxon>
        <taxon>Agaricineae</taxon>
        <taxon>Psathyrellaceae</taxon>
        <taxon>Ephemerocybe</taxon>
    </lineage>
</organism>
<evidence type="ECO:0000256" key="6">
    <source>
        <dbReference type="ARBA" id="ARBA00038999"/>
    </source>
</evidence>
<keyword evidence="11" id="KW-1185">Reference proteome</keyword>
<evidence type="ECO:0000313" key="10">
    <source>
        <dbReference type="EMBL" id="KAF6760137.1"/>
    </source>
</evidence>
<dbReference type="Pfam" id="PF00069">
    <property type="entry name" value="Pkinase"/>
    <property type="match status" value="1"/>
</dbReference>
<dbReference type="InterPro" id="IPR000719">
    <property type="entry name" value="Prot_kinase_dom"/>
</dbReference>
<dbReference type="PANTHER" id="PTHR48013">
    <property type="entry name" value="DUAL SPECIFICITY MITOGEN-ACTIVATED PROTEIN KINASE KINASE 5-RELATED"/>
    <property type="match status" value="1"/>
</dbReference>
<sequence length="467" mass="51200">MEARTTLTQRPMGPRGPSSSKGRLPQLRTVNPLQVSPPEPQVDITDRMGSLSISTPQPHRGGNAKPKLGLAITGGVQFESYYGGPTGAPEQHLSPGEDEGKTIRPVLTIMSTATPAASRNGATQPSINPIKDALDGIAAARPSSRNQPPSHEDDAILQSPPPTQWTDDMLEEIDRLGEGAGGAVHKVRDLRTGAIMARKTITTREAPMKQLLRELQIMSSTKHVNIIAFYGAYMSPSSSEVKILMDFCEGGSLEAVAKRIRDRGAIVGEKIAGRIAEGVLQGLAYLHLRKTIHRDIKPSNILLSREGIVKLCDFGVSGELVASNANTFTGTSFYMAPERICGKEYTIRSDVWSTGISLLELVQNRFPFPTDVPPIELMMHIMSSQPPTLEDEPGVQWSEEMKDFIKQTLVVDALTRPTPKDMLAHPWIINMMKNENTMARWIGQVWGWSKSRRRDDSLSRPSTRGSP</sequence>
<dbReference type="Gene3D" id="1.10.510.10">
    <property type="entry name" value="Transferase(Phosphotransferase) domain 1"/>
    <property type="match status" value="1"/>
</dbReference>
<feature type="domain" description="Protein kinase" evidence="9">
    <location>
        <begin position="170"/>
        <end position="428"/>
    </location>
</feature>
<dbReference type="AlphaFoldDB" id="A0A8H6I988"/>
<dbReference type="GO" id="GO:0060237">
    <property type="term" value="P:regulation of fungal-type cell wall organization"/>
    <property type="evidence" value="ECO:0007669"/>
    <property type="project" value="TreeGrafter"/>
</dbReference>
<dbReference type="PANTHER" id="PTHR48013:SF6">
    <property type="entry name" value="MAP KINASE KINASE MKK1_SSP32-RELATED"/>
    <property type="match status" value="1"/>
</dbReference>
<dbReference type="InterPro" id="IPR011009">
    <property type="entry name" value="Kinase-like_dom_sf"/>
</dbReference>
<evidence type="ECO:0000256" key="2">
    <source>
        <dbReference type="ARBA" id="ARBA00022741"/>
    </source>
</evidence>
<evidence type="ECO:0000313" key="11">
    <source>
        <dbReference type="Proteomes" id="UP000521943"/>
    </source>
</evidence>
<evidence type="ECO:0000256" key="8">
    <source>
        <dbReference type="SAM" id="MobiDB-lite"/>
    </source>
</evidence>
<keyword evidence="1" id="KW-0808">Transferase</keyword>
<evidence type="ECO:0000256" key="4">
    <source>
        <dbReference type="ARBA" id="ARBA00022840"/>
    </source>
</evidence>
<dbReference type="GO" id="GO:0000196">
    <property type="term" value="P:cell integrity MAPK cascade"/>
    <property type="evidence" value="ECO:0007669"/>
    <property type="project" value="TreeGrafter"/>
</dbReference>
<protein>
    <recommendedName>
        <fullName evidence="6">mitogen-activated protein kinase kinase</fullName>
        <ecNumber evidence="6">2.7.12.2</ecNumber>
    </recommendedName>
</protein>
<dbReference type="EC" id="2.7.12.2" evidence="6"/>
<proteinExistence type="inferred from homology"/>
<evidence type="ECO:0000256" key="1">
    <source>
        <dbReference type="ARBA" id="ARBA00022679"/>
    </source>
</evidence>
<evidence type="ECO:0000256" key="3">
    <source>
        <dbReference type="ARBA" id="ARBA00022777"/>
    </source>
</evidence>
<name>A0A8H6I988_9AGAR</name>
<evidence type="ECO:0000259" key="9">
    <source>
        <dbReference type="PROSITE" id="PS50011"/>
    </source>
</evidence>
<dbReference type="GO" id="GO:0004708">
    <property type="term" value="F:MAP kinase kinase activity"/>
    <property type="evidence" value="ECO:0007669"/>
    <property type="project" value="UniProtKB-EC"/>
</dbReference>
<dbReference type="OrthoDB" id="10252354at2759"/>
<dbReference type="Proteomes" id="UP000521943">
    <property type="component" value="Unassembled WGS sequence"/>
</dbReference>
<keyword evidence="2 7" id="KW-0547">Nucleotide-binding</keyword>
<dbReference type="FunFam" id="1.10.510.10:FF:000263">
    <property type="entry name" value="MAP kinase skh1/pek1"/>
    <property type="match status" value="1"/>
</dbReference>
<evidence type="ECO:0000256" key="7">
    <source>
        <dbReference type="PROSITE-ProRule" id="PRU10141"/>
    </source>
</evidence>
<comment type="caution">
    <text evidence="10">The sequence shown here is derived from an EMBL/GenBank/DDBJ whole genome shotgun (WGS) entry which is preliminary data.</text>
</comment>
<accession>A0A8H6I988</accession>
<feature type="binding site" evidence="7">
    <location>
        <position position="209"/>
    </location>
    <ligand>
        <name>ATP</name>
        <dbReference type="ChEBI" id="CHEBI:30616"/>
    </ligand>
</feature>
<dbReference type="Gene3D" id="3.30.200.20">
    <property type="entry name" value="Phosphorylase Kinase, domain 1"/>
    <property type="match status" value="1"/>
</dbReference>
<dbReference type="SUPFAM" id="SSF56112">
    <property type="entry name" value="Protein kinase-like (PK-like)"/>
    <property type="match status" value="1"/>
</dbReference>
<dbReference type="SMART" id="SM00220">
    <property type="entry name" value="S_TKc"/>
    <property type="match status" value="1"/>
</dbReference>